<dbReference type="RefSeq" id="WP_283765424.1">
    <property type="nucleotide sequence ID" value="NZ_JAQOSO010000011.1"/>
</dbReference>
<feature type="compositionally biased region" description="Basic and acidic residues" evidence="1">
    <location>
        <begin position="271"/>
        <end position="294"/>
    </location>
</feature>
<gene>
    <name evidence="3" type="ORF">PMG25_02980</name>
</gene>
<feature type="region of interest" description="Disordered" evidence="1">
    <location>
        <begin position="235"/>
        <end position="303"/>
    </location>
</feature>
<proteinExistence type="predicted"/>
<dbReference type="PANTHER" id="PTHR33352:SF3">
    <property type="entry name" value="SLR1612 PROTEIN"/>
    <property type="match status" value="1"/>
</dbReference>
<dbReference type="Proteomes" id="UP001235849">
    <property type="component" value="Unassembled WGS sequence"/>
</dbReference>
<sequence>MTQSSEKIILPPPFPDHTQLPEEDGTFVKNFQEHPQSILLTDSLGPILEQRHPDGQYAIGQDSGIYWRETDPPQDGAEAPDWFYVPNVPPDIDGQYRRSYVIWRELIAPLIAIELASGNGNEERDTTALSQQNLEEKKRPGKFWVYENIIRIPYYGIYVIQTGELEFYNLIGGSYQRMSPNERGHYPIERLGVELGLWQGNYQNQHQLWLRWWDREGNLLLTGWERSALEQMRTERAESRAQEAESREQQERERAQQEQERAQQAEFLAQQERERAQEAESREQQERERAEQAESRAQQVQEAAVSRLLAMGLSAEEVAETLNLTVEQVNSMQS</sequence>
<evidence type="ECO:0000259" key="2">
    <source>
        <dbReference type="Pfam" id="PF05685"/>
    </source>
</evidence>
<name>A0ABT7B2J0_9CYAN</name>
<dbReference type="EMBL" id="JAQOSO010000011">
    <property type="protein sequence ID" value="MDJ1173047.1"/>
    <property type="molecule type" value="Genomic_DNA"/>
</dbReference>
<organism evidence="3 4">
    <name type="scientific">Roseofilum capinflatum BLCC-M114</name>
    <dbReference type="NCBI Taxonomy" id="3022440"/>
    <lineage>
        <taxon>Bacteria</taxon>
        <taxon>Bacillati</taxon>
        <taxon>Cyanobacteriota</taxon>
        <taxon>Cyanophyceae</taxon>
        <taxon>Desertifilales</taxon>
        <taxon>Desertifilaceae</taxon>
        <taxon>Roseofilum</taxon>
        <taxon>Roseofilum capinflatum</taxon>
    </lineage>
</organism>
<accession>A0ABT7B2J0</accession>
<protein>
    <submittedName>
        <fullName evidence="3">Uma2 family endonuclease</fullName>
    </submittedName>
</protein>
<keyword evidence="3" id="KW-0540">Nuclease</keyword>
<dbReference type="Pfam" id="PF05685">
    <property type="entry name" value="Uma2"/>
    <property type="match status" value="1"/>
</dbReference>
<feature type="domain" description="Putative restriction endonuclease" evidence="2">
    <location>
        <begin position="32"/>
        <end position="198"/>
    </location>
</feature>
<dbReference type="InterPro" id="IPR008538">
    <property type="entry name" value="Uma2"/>
</dbReference>
<keyword evidence="3" id="KW-0378">Hydrolase</keyword>
<evidence type="ECO:0000256" key="1">
    <source>
        <dbReference type="SAM" id="MobiDB-lite"/>
    </source>
</evidence>
<feature type="compositionally biased region" description="Basic and acidic residues" evidence="1">
    <location>
        <begin position="235"/>
        <end position="263"/>
    </location>
</feature>
<reference evidence="3 4" key="1">
    <citation type="submission" date="2023-01" db="EMBL/GenBank/DDBJ databases">
        <title>Novel diversity within Roseofilum (Cyanobacteria; Desertifilaceae) from marine benthic mats with descriptions of four novel species.</title>
        <authorList>
            <person name="Wang Y."/>
            <person name="Berthold D.E."/>
            <person name="Hu J."/>
            <person name="Lefler F.W."/>
            <person name="Laughinghouse H.D. IV."/>
        </authorList>
    </citation>
    <scope>NUCLEOTIDE SEQUENCE [LARGE SCALE GENOMIC DNA]</scope>
    <source>
        <strain evidence="3 4">BLCC-M114</strain>
    </source>
</reference>
<keyword evidence="3" id="KW-0255">Endonuclease</keyword>
<keyword evidence="4" id="KW-1185">Reference proteome</keyword>
<dbReference type="PANTHER" id="PTHR33352">
    <property type="entry name" value="SLR1095 PROTEIN"/>
    <property type="match status" value="1"/>
</dbReference>
<dbReference type="GO" id="GO:0004519">
    <property type="term" value="F:endonuclease activity"/>
    <property type="evidence" value="ECO:0007669"/>
    <property type="project" value="UniProtKB-KW"/>
</dbReference>
<comment type="caution">
    <text evidence="3">The sequence shown here is derived from an EMBL/GenBank/DDBJ whole genome shotgun (WGS) entry which is preliminary data.</text>
</comment>
<evidence type="ECO:0000313" key="4">
    <source>
        <dbReference type="Proteomes" id="UP001235849"/>
    </source>
</evidence>
<evidence type="ECO:0000313" key="3">
    <source>
        <dbReference type="EMBL" id="MDJ1173047.1"/>
    </source>
</evidence>